<evidence type="ECO:0000259" key="2">
    <source>
        <dbReference type="Pfam" id="PF03372"/>
    </source>
</evidence>
<keyword evidence="1" id="KW-0812">Transmembrane</keyword>
<evidence type="ECO:0000256" key="1">
    <source>
        <dbReference type="SAM" id="Phobius"/>
    </source>
</evidence>
<comment type="caution">
    <text evidence="3">The sequence shown here is derived from an EMBL/GenBank/DDBJ whole genome shotgun (WGS) entry which is preliminary data.</text>
</comment>
<keyword evidence="3" id="KW-0378">Hydrolase</keyword>
<feature type="transmembrane region" description="Helical" evidence="1">
    <location>
        <begin position="12"/>
        <end position="31"/>
    </location>
</feature>
<organism evidence="3 4">
    <name type="scientific">Mesorhizobium zhangyense</name>
    <dbReference type="NCBI Taxonomy" id="1776730"/>
    <lineage>
        <taxon>Bacteria</taxon>
        <taxon>Pseudomonadati</taxon>
        <taxon>Pseudomonadota</taxon>
        <taxon>Alphaproteobacteria</taxon>
        <taxon>Hyphomicrobiales</taxon>
        <taxon>Phyllobacteriaceae</taxon>
        <taxon>Mesorhizobium</taxon>
    </lineage>
</organism>
<keyword evidence="4" id="KW-1185">Reference proteome</keyword>
<dbReference type="GO" id="GO:0004519">
    <property type="term" value="F:endonuclease activity"/>
    <property type="evidence" value="ECO:0007669"/>
    <property type="project" value="UniProtKB-KW"/>
</dbReference>
<evidence type="ECO:0000313" key="4">
    <source>
        <dbReference type="Proteomes" id="UP000481252"/>
    </source>
</evidence>
<keyword evidence="1" id="KW-0472">Membrane</keyword>
<keyword evidence="3" id="KW-0255">Endonuclease</keyword>
<name>A0A7C9R5G4_9HYPH</name>
<dbReference type="SUPFAM" id="SSF56219">
    <property type="entry name" value="DNase I-like"/>
    <property type="match status" value="1"/>
</dbReference>
<feature type="transmembrane region" description="Helical" evidence="1">
    <location>
        <begin position="43"/>
        <end position="63"/>
    </location>
</feature>
<dbReference type="InterPro" id="IPR005135">
    <property type="entry name" value="Endo/exonuclease/phosphatase"/>
</dbReference>
<protein>
    <submittedName>
        <fullName evidence="3">AP endonuclease</fullName>
    </submittedName>
</protein>
<dbReference type="EMBL" id="JAAKZG010000002">
    <property type="protein sequence ID" value="NGN40640.1"/>
    <property type="molecule type" value="Genomic_DNA"/>
</dbReference>
<keyword evidence="1" id="KW-1133">Transmembrane helix</keyword>
<evidence type="ECO:0000313" key="3">
    <source>
        <dbReference type="EMBL" id="NGN40640.1"/>
    </source>
</evidence>
<dbReference type="Gene3D" id="3.60.10.10">
    <property type="entry name" value="Endonuclease/exonuclease/phosphatase"/>
    <property type="match status" value="1"/>
</dbReference>
<dbReference type="InterPro" id="IPR036691">
    <property type="entry name" value="Endo/exonu/phosph_ase_sf"/>
</dbReference>
<proteinExistence type="predicted"/>
<reference evidence="3 4" key="1">
    <citation type="submission" date="2020-02" db="EMBL/GenBank/DDBJ databases">
        <title>Genome sequence of the type strain CGMCC 1.15528 of Mesorhizobium zhangyense.</title>
        <authorList>
            <person name="Gao J."/>
            <person name="Sun J."/>
        </authorList>
    </citation>
    <scope>NUCLEOTIDE SEQUENCE [LARGE SCALE GENOMIC DNA]</scope>
    <source>
        <strain evidence="3 4">CGMCC 1.15528</strain>
    </source>
</reference>
<dbReference type="Pfam" id="PF03372">
    <property type="entry name" value="Exo_endo_phos"/>
    <property type="match status" value="1"/>
</dbReference>
<feature type="transmembrane region" description="Helical" evidence="1">
    <location>
        <begin position="70"/>
        <end position="90"/>
    </location>
</feature>
<gene>
    <name evidence="3" type="ORF">G6N74_06150</name>
</gene>
<accession>A0A7C9R5G4</accession>
<sequence>MSTNDIRNKLATGAFVAVLVLSLPLIAGFFGRLHPVFDSFAHFRVHLAVLMAIAALPLLASAYRKEGGAALLLAVAAFATTSSSLGLGTVHAGGFQPKSDEQPTYKLLQLNLRYNNAEPNKVLSLIGRLRPDVVTLEEVSDMWKEKLALLSSAYPYSIICPYPNRVFGVAILSSRPMADGAQANCFERGSFAVAPVNFGGKTVEVAALHLGWPWPFEQSRQITAVAEPLSQLGGTALLAGDFNATPWSAATARVGKLGDLTMVPSVGPTWQSWRLPEFLRFAGLPIDQVFHKGDVIVNSAHTLEEAGSDHLPVLVEFSLKPTEKEQEAVTATVSAGKPGLPNG</sequence>
<feature type="domain" description="Endonuclease/exonuclease/phosphatase" evidence="2">
    <location>
        <begin position="108"/>
        <end position="310"/>
    </location>
</feature>
<dbReference type="AlphaFoldDB" id="A0A7C9R5G4"/>
<dbReference type="Proteomes" id="UP000481252">
    <property type="component" value="Unassembled WGS sequence"/>
</dbReference>
<dbReference type="RefSeq" id="WP_165115395.1">
    <property type="nucleotide sequence ID" value="NZ_JAAKZG010000002.1"/>
</dbReference>
<keyword evidence="3" id="KW-0540">Nuclease</keyword>